<proteinExistence type="predicted"/>
<dbReference type="AlphaFoldDB" id="A0A9W9RNM7"/>
<gene>
    <name evidence="2" type="ORF">N7517_010119</name>
</gene>
<dbReference type="RefSeq" id="XP_056576414.1">
    <property type="nucleotide sequence ID" value="XM_056727842.1"/>
</dbReference>
<accession>A0A9W9RNM7</accession>
<dbReference type="GeneID" id="81467025"/>
<sequence length="153" mass="17281">MSMSPKSYPGTANFILARFLEELELPDSSIYTEPPKQKGKRPAQQDASHRPVKVLTQAVPLRMAIMSCKFADPLRPSTTTVPPGSHPPLLSAPKPQKSFQPNQNGKRVHIQFQKELWFLRVSRSRPELTNKKEKLGFDVDLCITVHNCDWGFA</sequence>
<evidence type="ECO:0000256" key="1">
    <source>
        <dbReference type="SAM" id="MobiDB-lite"/>
    </source>
</evidence>
<evidence type="ECO:0000313" key="2">
    <source>
        <dbReference type="EMBL" id="KAJ5360928.1"/>
    </source>
</evidence>
<reference evidence="2" key="2">
    <citation type="journal article" date="2023" name="IMA Fungus">
        <title>Comparative genomic study of the Penicillium genus elucidates a diverse pangenome and 15 lateral gene transfer events.</title>
        <authorList>
            <person name="Petersen C."/>
            <person name="Sorensen T."/>
            <person name="Nielsen M.R."/>
            <person name="Sondergaard T.E."/>
            <person name="Sorensen J.L."/>
            <person name="Fitzpatrick D.A."/>
            <person name="Frisvad J.C."/>
            <person name="Nielsen K.L."/>
        </authorList>
    </citation>
    <scope>NUCLEOTIDE SEQUENCE</scope>
    <source>
        <strain evidence="2">IBT 3081</strain>
    </source>
</reference>
<comment type="caution">
    <text evidence="2">The sequence shown here is derived from an EMBL/GenBank/DDBJ whole genome shotgun (WGS) entry which is preliminary data.</text>
</comment>
<name>A0A9W9RNM7_9EURO</name>
<keyword evidence="3" id="KW-1185">Reference proteome</keyword>
<feature type="region of interest" description="Disordered" evidence="1">
    <location>
        <begin position="28"/>
        <end position="51"/>
    </location>
</feature>
<dbReference type="EMBL" id="JAPZBT010000004">
    <property type="protein sequence ID" value="KAJ5360928.1"/>
    <property type="molecule type" value="Genomic_DNA"/>
</dbReference>
<dbReference type="Proteomes" id="UP001147752">
    <property type="component" value="Unassembled WGS sequence"/>
</dbReference>
<evidence type="ECO:0000313" key="3">
    <source>
        <dbReference type="Proteomes" id="UP001147752"/>
    </source>
</evidence>
<feature type="region of interest" description="Disordered" evidence="1">
    <location>
        <begin position="75"/>
        <end position="104"/>
    </location>
</feature>
<protein>
    <submittedName>
        <fullName evidence="2">Uncharacterized protein</fullName>
    </submittedName>
</protein>
<organism evidence="2 3">
    <name type="scientific">Penicillium concentricum</name>
    <dbReference type="NCBI Taxonomy" id="293559"/>
    <lineage>
        <taxon>Eukaryota</taxon>
        <taxon>Fungi</taxon>
        <taxon>Dikarya</taxon>
        <taxon>Ascomycota</taxon>
        <taxon>Pezizomycotina</taxon>
        <taxon>Eurotiomycetes</taxon>
        <taxon>Eurotiomycetidae</taxon>
        <taxon>Eurotiales</taxon>
        <taxon>Aspergillaceae</taxon>
        <taxon>Penicillium</taxon>
    </lineage>
</organism>
<reference evidence="2" key="1">
    <citation type="submission" date="2022-12" db="EMBL/GenBank/DDBJ databases">
        <authorList>
            <person name="Petersen C."/>
        </authorList>
    </citation>
    <scope>NUCLEOTIDE SEQUENCE</scope>
    <source>
        <strain evidence="2">IBT 3081</strain>
    </source>
</reference>